<keyword evidence="2" id="KW-1185">Reference proteome</keyword>
<reference evidence="1" key="1">
    <citation type="submission" date="2021-09" db="EMBL/GenBank/DDBJ databases">
        <authorList>
            <consortium name="AG Swart"/>
            <person name="Singh M."/>
            <person name="Singh A."/>
            <person name="Seah K."/>
            <person name="Emmerich C."/>
        </authorList>
    </citation>
    <scope>NUCLEOTIDE SEQUENCE</scope>
    <source>
        <strain evidence="1">ATCC30299</strain>
    </source>
</reference>
<dbReference type="PANTHER" id="PTHR36649:SF28">
    <property type="entry name" value="UBIQUITIN-LIKE DOMAIN-CONTAINING PROTEIN"/>
    <property type="match status" value="1"/>
</dbReference>
<name>A0AAU9J396_9CILI</name>
<dbReference type="AlphaFoldDB" id="A0AAU9J396"/>
<protein>
    <submittedName>
        <fullName evidence="1">Uncharacterized protein</fullName>
    </submittedName>
</protein>
<organism evidence="1 2">
    <name type="scientific">Blepharisma stoltei</name>
    <dbReference type="NCBI Taxonomy" id="1481888"/>
    <lineage>
        <taxon>Eukaryota</taxon>
        <taxon>Sar</taxon>
        <taxon>Alveolata</taxon>
        <taxon>Ciliophora</taxon>
        <taxon>Postciliodesmatophora</taxon>
        <taxon>Heterotrichea</taxon>
        <taxon>Heterotrichida</taxon>
        <taxon>Blepharismidae</taxon>
        <taxon>Blepharisma</taxon>
    </lineage>
</organism>
<dbReference type="Proteomes" id="UP001162131">
    <property type="component" value="Unassembled WGS sequence"/>
</dbReference>
<evidence type="ECO:0000313" key="1">
    <source>
        <dbReference type="EMBL" id="CAG9320706.1"/>
    </source>
</evidence>
<evidence type="ECO:0000313" key="2">
    <source>
        <dbReference type="Proteomes" id="UP001162131"/>
    </source>
</evidence>
<dbReference type="EMBL" id="CAJZBQ010000027">
    <property type="protein sequence ID" value="CAG9320706.1"/>
    <property type="molecule type" value="Genomic_DNA"/>
</dbReference>
<comment type="caution">
    <text evidence="1">The sequence shown here is derived from an EMBL/GenBank/DDBJ whole genome shotgun (WGS) entry which is preliminary data.</text>
</comment>
<proteinExistence type="predicted"/>
<dbReference type="PANTHER" id="PTHR36649">
    <property type="entry name" value="UBIQUITIN-LIKE DOMAIN-CONTAINING PROTEIN"/>
    <property type="match status" value="1"/>
</dbReference>
<sequence length="186" mass="21954">MFPHPLFEFYKFPKEAFDRSRNANYEKFPLFVQERGGRNYYTPCGWVRYGLNVENKYQDANWLTSDSWAIGYYAADIETIREIVRTNDFSVDAKVQEMGNLYMFLTPFIDHLDHSGPLTMLPREVPWGFDGNSKYKVVLQCKVQSSVILELQDPSPFFNTRTRELILWRAPIDCVRPYTILIKQIE</sequence>
<gene>
    <name evidence="1" type="ORF">BSTOLATCC_MIC27289</name>
</gene>
<accession>A0AAU9J396</accession>